<feature type="domain" description="FAD/NAD(P)-binding" evidence="1">
    <location>
        <begin position="19"/>
        <end position="360"/>
    </location>
</feature>
<dbReference type="SUPFAM" id="SSF51905">
    <property type="entry name" value="FAD/NAD(P)-binding domain"/>
    <property type="match status" value="1"/>
</dbReference>
<dbReference type="Gene3D" id="3.50.50.60">
    <property type="entry name" value="FAD/NAD(P)-binding domain"/>
    <property type="match status" value="1"/>
</dbReference>
<dbReference type="PANTHER" id="PTHR38663">
    <property type="match status" value="1"/>
</dbReference>
<protein>
    <submittedName>
        <fullName evidence="2">FAD/NAD(P)-binding protein</fullName>
    </submittedName>
</protein>
<dbReference type="AlphaFoldDB" id="A0A9Q4GHF3"/>
<evidence type="ECO:0000313" key="2">
    <source>
        <dbReference type="EMBL" id="MCX2818735.1"/>
    </source>
</evidence>
<dbReference type="GO" id="GO:0016491">
    <property type="term" value="F:oxidoreductase activity"/>
    <property type="evidence" value="ECO:0007669"/>
    <property type="project" value="InterPro"/>
</dbReference>
<dbReference type="PANTHER" id="PTHR38663:SF1">
    <property type="entry name" value="L-ORNITHINE N(5)-MONOOXYGENASE"/>
    <property type="match status" value="1"/>
</dbReference>
<name>A0A9Q4GHF3_9EURY</name>
<dbReference type="RefSeq" id="WP_266086576.1">
    <property type="nucleotide sequence ID" value="NZ_RKLV01000004.1"/>
</dbReference>
<dbReference type="Proteomes" id="UP001149411">
    <property type="component" value="Unassembled WGS sequence"/>
</dbReference>
<reference evidence="2" key="1">
    <citation type="submission" date="2022-09" db="EMBL/GenBank/DDBJ databases">
        <title>Haloadaptaus new haloarchaeum isolated from saline soil.</title>
        <authorList>
            <person name="Duran-Viseras A."/>
            <person name="Sanchez-Porro C."/>
            <person name="Ventosa A."/>
        </authorList>
    </citation>
    <scope>NUCLEOTIDE SEQUENCE</scope>
    <source>
        <strain evidence="2">F3-133</strain>
    </source>
</reference>
<dbReference type="Pfam" id="PF07992">
    <property type="entry name" value="Pyr_redox_2"/>
    <property type="match status" value="1"/>
</dbReference>
<dbReference type="EMBL" id="RKLV01000004">
    <property type="protein sequence ID" value="MCX2818735.1"/>
    <property type="molecule type" value="Genomic_DNA"/>
</dbReference>
<dbReference type="InterPro" id="IPR023753">
    <property type="entry name" value="FAD/NAD-binding_dom"/>
</dbReference>
<comment type="caution">
    <text evidence="2">The sequence shown here is derived from an EMBL/GenBank/DDBJ whole genome shotgun (WGS) entry which is preliminary data.</text>
</comment>
<evidence type="ECO:0000313" key="3">
    <source>
        <dbReference type="Proteomes" id="UP001149411"/>
    </source>
</evidence>
<dbReference type="InterPro" id="IPR036188">
    <property type="entry name" value="FAD/NAD-bd_sf"/>
</dbReference>
<evidence type="ECO:0000259" key="1">
    <source>
        <dbReference type="Pfam" id="PF07992"/>
    </source>
</evidence>
<sequence length="412" mass="45119">MVGLSSASSEIREGGDPDYDWVIVGGGVHGTHIAQRLLDAGVDRNRLAIVESTGELLGNFRERLRVARVGSLRSPYVHHVGTEPFSLENYAKSKRREDELLPTRRNPRRPTVDLFLDHTDHIIGLRRLGELVVEQEVTSVEYGDSAPLAVRTKTDELTSRRVLLAVGNAGAPEPPGWAEETGRVRHVWEGGEVENAKNTYVVGGGTTACSVAVSLARETGDATLVSRHGLRKAVVESDPRWLNWKHIEKELHHLPVASEARHKRIRKARNDGTVPYHLAEEVEEETEVGHLNRRVGEVTVAFEGDDGVFLRLNDGGTEEAARVVLATGFGDVYRQPFVRSVAEDLDLATGHRGMPVLDDETLGWRRKDGKPSGVHATGALAEGVLGAFARNIATARLAGDRLTRIAREVLSS</sequence>
<gene>
    <name evidence="2" type="ORF">EGH25_05135</name>
</gene>
<proteinExistence type="predicted"/>
<organism evidence="2 3">
    <name type="scientific">Halorutilus salinus</name>
    <dbReference type="NCBI Taxonomy" id="2487751"/>
    <lineage>
        <taxon>Archaea</taxon>
        <taxon>Methanobacteriati</taxon>
        <taxon>Methanobacteriota</taxon>
        <taxon>Stenosarchaea group</taxon>
        <taxon>Halobacteria</taxon>
        <taxon>Halorutilales</taxon>
        <taxon>Halorutilaceae</taxon>
        <taxon>Halorutilus</taxon>
    </lineage>
</organism>
<accession>A0A9Q4GHF3</accession>
<keyword evidence="3" id="KW-1185">Reference proteome</keyword>